<dbReference type="Proteomes" id="UP000694403">
    <property type="component" value="Unplaced"/>
</dbReference>
<name>A0A8C3XVV1_CHESE</name>
<accession>A0A8C3XVV1</accession>
<sequence>MERKEDRGIQGDLTWVGNRDCLFFSLQVWWHMPVIPATWEVEAGGSLELRGSGLQCAMPGCTP</sequence>
<proteinExistence type="predicted"/>
<organism evidence="1 2">
    <name type="scientific">Chelydra serpentina</name>
    <name type="common">Snapping turtle</name>
    <name type="synonym">Testudo serpentina</name>
    <dbReference type="NCBI Taxonomy" id="8475"/>
    <lineage>
        <taxon>Eukaryota</taxon>
        <taxon>Metazoa</taxon>
        <taxon>Chordata</taxon>
        <taxon>Craniata</taxon>
        <taxon>Vertebrata</taxon>
        <taxon>Euteleostomi</taxon>
        <taxon>Archelosauria</taxon>
        <taxon>Testudinata</taxon>
        <taxon>Testudines</taxon>
        <taxon>Cryptodira</taxon>
        <taxon>Durocryptodira</taxon>
        <taxon>Americhelydia</taxon>
        <taxon>Chelydroidea</taxon>
        <taxon>Chelydridae</taxon>
        <taxon>Chelydra</taxon>
    </lineage>
</organism>
<reference evidence="1" key="1">
    <citation type="submission" date="2025-08" db="UniProtKB">
        <authorList>
            <consortium name="Ensembl"/>
        </authorList>
    </citation>
    <scope>IDENTIFICATION</scope>
</reference>
<reference evidence="1" key="2">
    <citation type="submission" date="2025-09" db="UniProtKB">
        <authorList>
            <consortium name="Ensembl"/>
        </authorList>
    </citation>
    <scope>IDENTIFICATION</scope>
</reference>
<dbReference type="AlphaFoldDB" id="A0A8C3XVV1"/>
<evidence type="ECO:0000313" key="1">
    <source>
        <dbReference type="Ensembl" id="ENSCSRP00000026476.1"/>
    </source>
</evidence>
<protein>
    <submittedName>
        <fullName evidence="1">Uncharacterized protein</fullName>
    </submittedName>
</protein>
<dbReference type="Ensembl" id="ENSCSRT00000027583.1">
    <property type="protein sequence ID" value="ENSCSRP00000026476.1"/>
    <property type="gene ID" value="ENSCSRG00000019701.1"/>
</dbReference>
<evidence type="ECO:0000313" key="2">
    <source>
        <dbReference type="Proteomes" id="UP000694403"/>
    </source>
</evidence>
<keyword evidence="2" id="KW-1185">Reference proteome</keyword>